<dbReference type="PANTHER" id="PTHR21015:SF22">
    <property type="entry name" value="GLYCOSYLTRANSFERASE"/>
    <property type="match status" value="1"/>
</dbReference>
<accession>A0ABV4DZB8</accession>
<organism evidence="2 3">
    <name type="scientific">Clostridium lapidicellarium</name>
    <dbReference type="NCBI Taxonomy" id="3240931"/>
    <lineage>
        <taxon>Bacteria</taxon>
        <taxon>Bacillati</taxon>
        <taxon>Bacillota</taxon>
        <taxon>Clostridia</taxon>
        <taxon>Eubacteriales</taxon>
        <taxon>Clostridiaceae</taxon>
        <taxon>Clostridium</taxon>
    </lineage>
</organism>
<name>A0ABV4DZB8_9CLOT</name>
<dbReference type="Pfam" id="PF06722">
    <property type="entry name" value="EryCIII-like_C"/>
    <property type="match status" value="1"/>
</dbReference>
<evidence type="ECO:0000313" key="2">
    <source>
        <dbReference type="EMBL" id="MEY8764252.1"/>
    </source>
</evidence>
<feature type="domain" description="Erythromycin biosynthesis protein CIII-like C-terminal" evidence="1">
    <location>
        <begin position="332"/>
        <end position="429"/>
    </location>
</feature>
<gene>
    <name evidence="2" type="ORF">AB8S09_11475</name>
</gene>
<proteinExistence type="predicted"/>
<dbReference type="Proteomes" id="UP001565220">
    <property type="component" value="Unassembled WGS sequence"/>
</dbReference>
<evidence type="ECO:0000259" key="1">
    <source>
        <dbReference type="Pfam" id="PF06722"/>
    </source>
</evidence>
<dbReference type="SUPFAM" id="SSF53756">
    <property type="entry name" value="UDP-Glycosyltransferase/glycogen phosphorylase"/>
    <property type="match status" value="1"/>
</dbReference>
<sequence length="454" mass="51112">MQTNDMLKVNYMAGKRKLRIVFSVVLSDAGEATRALEIANGIKDYCPDNYELNIIFLSNGSKFEQKVVYNGFKIHKCLPVLPGVGFRQDLKPTKTNLIGDMKLAGELLRGEVHAFIELKPDVVIHGFYPIASLARRMVNNPILGICYLPIPLQENIFASTLMKDIPDVIKPLTYLPLRLRRKIIKLIPKSLKMRAPIFKQSNIIKALDEFKWNKEPINNLFDMLRADLTIINDFKEFYKDDILPDNYKIVGPLYAPASNNIEIDKNILNIFNRENERLKIFCTLGSSGEKQCLFEVMKALNQGIGKNWSAVILAPEAVCPIDEAKAYAGSNPNIYLTDSFVPAPLVNSLADIVISHGGQGTIQTAIASGTPVVGFAMQPEQQINLDNIVIRGAGIRIPINRWSSHNIQSSVNRIIRKPSYRENMRTLKNILNSINGRKNSAFAIWDYMLKKLPK</sequence>
<reference evidence="2 3" key="1">
    <citation type="submission" date="2024-08" db="EMBL/GenBank/DDBJ databases">
        <title>Clostridium lapicellarii sp. nov., and Clostridium renhuaiense sp. nov., two species isolated from the mud in a fermentation cellar used for producing sauce-flavour Chinese liquors.</title>
        <authorList>
            <person name="Yang F."/>
            <person name="Wang H."/>
            <person name="Chen L.Q."/>
            <person name="Zhou N."/>
            <person name="Lu J.J."/>
            <person name="Pu X.X."/>
            <person name="Wan B."/>
            <person name="Wang L."/>
            <person name="Liu S.J."/>
        </authorList>
    </citation>
    <scope>NUCLEOTIDE SEQUENCE [LARGE SCALE GENOMIC DNA]</scope>
    <source>
        <strain evidence="2 3">MT-113</strain>
    </source>
</reference>
<comment type="caution">
    <text evidence="2">The sequence shown here is derived from an EMBL/GenBank/DDBJ whole genome shotgun (WGS) entry which is preliminary data.</text>
</comment>
<dbReference type="PANTHER" id="PTHR21015">
    <property type="entry name" value="UDP-N-ACETYLGLUCOSAMINE--N-ACETYLMURAMYL-(PENTAPEPTIDE) PYROPHOSPHORYL-UNDECAPRENOL N-ACETYLGLUCOSAMINE TRANSFERASE 1"/>
    <property type="match status" value="1"/>
</dbReference>
<dbReference type="Gene3D" id="3.40.50.2000">
    <property type="entry name" value="Glycogen Phosphorylase B"/>
    <property type="match status" value="2"/>
</dbReference>
<evidence type="ECO:0000313" key="3">
    <source>
        <dbReference type="Proteomes" id="UP001565220"/>
    </source>
</evidence>
<keyword evidence="3" id="KW-1185">Reference proteome</keyword>
<dbReference type="InterPro" id="IPR010610">
    <property type="entry name" value="EryCIII-like_C"/>
</dbReference>
<dbReference type="EMBL" id="JBGFFE010000018">
    <property type="protein sequence ID" value="MEY8764252.1"/>
    <property type="molecule type" value="Genomic_DNA"/>
</dbReference>
<protein>
    <submittedName>
        <fullName evidence="2">Glycosyltransferase</fullName>
    </submittedName>
</protein>